<dbReference type="AlphaFoldDB" id="A0A2N7TM30"/>
<dbReference type="InterPro" id="IPR003439">
    <property type="entry name" value="ABC_transporter-like_ATP-bd"/>
</dbReference>
<keyword evidence="3" id="KW-0547">Nucleotide-binding</keyword>
<evidence type="ECO:0000313" key="6">
    <source>
        <dbReference type="EMBL" id="PMR69240.1"/>
    </source>
</evidence>
<evidence type="ECO:0000256" key="1">
    <source>
        <dbReference type="ARBA" id="ARBA00005417"/>
    </source>
</evidence>
<dbReference type="GO" id="GO:0016887">
    <property type="term" value="F:ATP hydrolysis activity"/>
    <property type="evidence" value="ECO:0007669"/>
    <property type="project" value="InterPro"/>
</dbReference>
<dbReference type="PROSITE" id="PS00211">
    <property type="entry name" value="ABC_TRANSPORTER_1"/>
    <property type="match status" value="1"/>
</dbReference>
<dbReference type="PANTHER" id="PTHR42788">
    <property type="entry name" value="TAURINE IMPORT ATP-BINDING PROTEIN-RELATED"/>
    <property type="match status" value="1"/>
</dbReference>
<evidence type="ECO:0000256" key="3">
    <source>
        <dbReference type="ARBA" id="ARBA00022741"/>
    </source>
</evidence>
<dbReference type="InterPro" id="IPR003593">
    <property type="entry name" value="AAA+_ATPase"/>
</dbReference>
<dbReference type="Pfam" id="PF00005">
    <property type="entry name" value="ABC_tran"/>
    <property type="match status" value="1"/>
</dbReference>
<protein>
    <submittedName>
        <fullName evidence="6">Nitrate ABC transporter ATP-binding protein</fullName>
    </submittedName>
</protein>
<dbReference type="PROSITE" id="PS50893">
    <property type="entry name" value="ABC_TRANSPORTER_2"/>
    <property type="match status" value="1"/>
</dbReference>
<evidence type="ECO:0000259" key="5">
    <source>
        <dbReference type="PROSITE" id="PS50893"/>
    </source>
</evidence>
<comment type="similarity">
    <text evidence="1">Belongs to the ABC transporter superfamily.</text>
</comment>
<keyword evidence="7" id="KW-1185">Reference proteome</keyword>
<keyword evidence="4 6" id="KW-0067">ATP-binding</keyword>
<dbReference type="InterPro" id="IPR017871">
    <property type="entry name" value="ABC_transporter-like_CS"/>
</dbReference>
<sequence length="260" mass="29396">MAAPFVAFDQVSLAYDDTGNAIEEISLTIEEGEFVAFVGPSGCGKSTFMKLCTGLHAPTVGSVRVDGAPVGGPLKISGMAFQNANLLPWRTTLDNVLLPLEIVRPYRSQFRRRRAEFVGWARDLLRTVGLEGYEDQFPWQLSGGMQQRASICRALIHRPRLLMLDEPFAALDAFTREELWCVLRDLWEAQRFTVVLVTHDLREAAFLADTVYVMSRRPGRIIERREIDLPRPRELATTYEEPFTGLVQALRARIGEIRSR</sequence>
<organism evidence="6 7">
    <name type="scientific">Halomonas heilongjiangensis</name>
    <dbReference type="NCBI Taxonomy" id="1387883"/>
    <lineage>
        <taxon>Bacteria</taxon>
        <taxon>Pseudomonadati</taxon>
        <taxon>Pseudomonadota</taxon>
        <taxon>Gammaproteobacteria</taxon>
        <taxon>Oceanospirillales</taxon>
        <taxon>Halomonadaceae</taxon>
        <taxon>Halomonas</taxon>
    </lineage>
</organism>
<proteinExistence type="inferred from homology"/>
<reference evidence="6 7" key="1">
    <citation type="submission" date="2018-01" db="EMBL/GenBank/DDBJ databases">
        <title>Halomonas endophytica sp. nov., isolated from storage liquid in the stems of Populus euphratica.</title>
        <authorList>
            <person name="Chen C."/>
        </authorList>
    </citation>
    <scope>NUCLEOTIDE SEQUENCE [LARGE SCALE GENOMIC DNA]</scope>
    <source>
        <strain evidence="6 7">DSM 26881</strain>
    </source>
</reference>
<gene>
    <name evidence="6" type="ORF">C1H66_11715</name>
</gene>
<dbReference type="InterPro" id="IPR027417">
    <property type="entry name" value="P-loop_NTPase"/>
</dbReference>
<comment type="caution">
    <text evidence="6">The sequence shown here is derived from an EMBL/GenBank/DDBJ whole genome shotgun (WGS) entry which is preliminary data.</text>
</comment>
<dbReference type="InterPro" id="IPR050166">
    <property type="entry name" value="ABC_transporter_ATP-bind"/>
</dbReference>
<dbReference type="SUPFAM" id="SSF52540">
    <property type="entry name" value="P-loop containing nucleoside triphosphate hydrolases"/>
    <property type="match status" value="1"/>
</dbReference>
<dbReference type="Proteomes" id="UP000235346">
    <property type="component" value="Unassembled WGS sequence"/>
</dbReference>
<keyword evidence="2" id="KW-0813">Transport</keyword>
<dbReference type="SMART" id="SM00382">
    <property type="entry name" value="AAA"/>
    <property type="match status" value="1"/>
</dbReference>
<evidence type="ECO:0000256" key="4">
    <source>
        <dbReference type="ARBA" id="ARBA00022840"/>
    </source>
</evidence>
<dbReference type="PANTHER" id="PTHR42788:SF13">
    <property type="entry name" value="ALIPHATIC SULFONATES IMPORT ATP-BINDING PROTEIN SSUB"/>
    <property type="match status" value="1"/>
</dbReference>
<accession>A0A2N7TM30</accession>
<dbReference type="EMBL" id="PNRE01000051">
    <property type="protein sequence ID" value="PMR69240.1"/>
    <property type="molecule type" value="Genomic_DNA"/>
</dbReference>
<feature type="domain" description="ABC transporter" evidence="5">
    <location>
        <begin position="6"/>
        <end position="241"/>
    </location>
</feature>
<dbReference type="RefSeq" id="WP_102628065.1">
    <property type="nucleotide sequence ID" value="NZ_PDOH01000054.1"/>
</dbReference>
<dbReference type="OrthoDB" id="9802264at2"/>
<evidence type="ECO:0000256" key="2">
    <source>
        <dbReference type="ARBA" id="ARBA00022448"/>
    </source>
</evidence>
<dbReference type="Gene3D" id="3.40.50.300">
    <property type="entry name" value="P-loop containing nucleotide triphosphate hydrolases"/>
    <property type="match status" value="1"/>
</dbReference>
<evidence type="ECO:0000313" key="7">
    <source>
        <dbReference type="Proteomes" id="UP000235346"/>
    </source>
</evidence>
<dbReference type="CDD" id="cd03293">
    <property type="entry name" value="ABC_NrtD_SsuB_transporters"/>
    <property type="match status" value="1"/>
</dbReference>
<dbReference type="GO" id="GO:0005524">
    <property type="term" value="F:ATP binding"/>
    <property type="evidence" value="ECO:0007669"/>
    <property type="project" value="UniProtKB-KW"/>
</dbReference>
<name>A0A2N7TM30_9GAMM</name>